<dbReference type="Proteomes" id="UP000734854">
    <property type="component" value="Unassembled WGS sequence"/>
</dbReference>
<dbReference type="AlphaFoldDB" id="A0A8J5C120"/>
<name>A0A8J5C120_ZINOF</name>
<dbReference type="EMBL" id="JACMSC010000021">
    <property type="protein sequence ID" value="KAG6470210.1"/>
    <property type="molecule type" value="Genomic_DNA"/>
</dbReference>
<comment type="caution">
    <text evidence="1">The sequence shown here is derived from an EMBL/GenBank/DDBJ whole genome shotgun (WGS) entry which is preliminary data.</text>
</comment>
<sequence length="147" mass="16436">MLRRSTTTDRPISLPPSPPTLRQLQKALHRKRSGVSCLRSSCLGGDSEALRLSSSRSPHLFSFFLSSIRSVPSRLWSAPMLSSTGCFRFSSAIWLFSADLSQCWRWGQEASSDDNAGFMIDMLKECGLSHKSIIFILDEFDLFAQGK</sequence>
<proteinExistence type="predicted"/>
<evidence type="ECO:0000313" key="1">
    <source>
        <dbReference type="EMBL" id="KAG6470210.1"/>
    </source>
</evidence>
<protein>
    <submittedName>
        <fullName evidence="1">Uncharacterized protein</fullName>
    </submittedName>
</protein>
<organism evidence="1 2">
    <name type="scientific">Zingiber officinale</name>
    <name type="common">Ginger</name>
    <name type="synonym">Amomum zingiber</name>
    <dbReference type="NCBI Taxonomy" id="94328"/>
    <lineage>
        <taxon>Eukaryota</taxon>
        <taxon>Viridiplantae</taxon>
        <taxon>Streptophyta</taxon>
        <taxon>Embryophyta</taxon>
        <taxon>Tracheophyta</taxon>
        <taxon>Spermatophyta</taxon>
        <taxon>Magnoliopsida</taxon>
        <taxon>Liliopsida</taxon>
        <taxon>Zingiberales</taxon>
        <taxon>Zingiberaceae</taxon>
        <taxon>Zingiber</taxon>
    </lineage>
</organism>
<reference evidence="1 2" key="1">
    <citation type="submission" date="2020-08" db="EMBL/GenBank/DDBJ databases">
        <title>Plant Genome Project.</title>
        <authorList>
            <person name="Zhang R.-G."/>
        </authorList>
    </citation>
    <scope>NUCLEOTIDE SEQUENCE [LARGE SCALE GENOMIC DNA]</scope>
    <source>
        <tissue evidence="1">Rhizome</tissue>
    </source>
</reference>
<evidence type="ECO:0000313" key="2">
    <source>
        <dbReference type="Proteomes" id="UP000734854"/>
    </source>
</evidence>
<gene>
    <name evidence="1" type="ORF">ZIOFF_071270</name>
</gene>
<keyword evidence="2" id="KW-1185">Reference proteome</keyword>
<accession>A0A8J5C120</accession>